<dbReference type="PANTHER" id="PTHR43047:SF72">
    <property type="entry name" value="OSMOSENSING HISTIDINE PROTEIN KINASE SLN1"/>
    <property type="match status" value="1"/>
</dbReference>
<dbReference type="Gene3D" id="3.30.450.20">
    <property type="entry name" value="PAS domain"/>
    <property type="match status" value="1"/>
</dbReference>
<dbReference type="PROSITE" id="PS50109">
    <property type="entry name" value="HIS_KIN"/>
    <property type="match status" value="1"/>
</dbReference>
<evidence type="ECO:0000313" key="12">
    <source>
        <dbReference type="Proteomes" id="UP001223802"/>
    </source>
</evidence>
<comment type="catalytic activity">
    <reaction evidence="1">
        <text>ATP + protein L-histidine = ADP + protein N-phospho-L-histidine.</text>
        <dbReference type="EC" id="2.7.13.3"/>
    </reaction>
</comment>
<dbReference type="CDD" id="cd12914">
    <property type="entry name" value="PDC1_DGC_like"/>
    <property type="match status" value="1"/>
</dbReference>
<reference evidence="11 12" key="1">
    <citation type="submission" date="2023-02" db="EMBL/GenBank/DDBJ databases">
        <title>Complete genome sequence of a novel bacterium Oceanimonas sp. NTOU-MSR1 isolated from marine coast sediment.</title>
        <authorList>
            <person name="Yang H.-T."/>
            <person name="Chen Y.-L."/>
            <person name="Ho Y.-N."/>
        </authorList>
    </citation>
    <scope>NUCLEOTIDE SEQUENCE [LARGE SCALE GENOMIC DNA]</scope>
    <source>
        <strain evidence="11 12">NTOU-MSR1</strain>
    </source>
</reference>
<comment type="subcellular location">
    <subcellularLocation>
        <location evidence="2">Membrane</location>
    </subcellularLocation>
</comment>
<name>A0AA50KNA4_9GAMM</name>
<keyword evidence="4" id="KW-0597">Phosphoprotein</keyword>
<dbReference type="SUPFAM" id="SSF55874">
    <property type="entry name" value="ATPase domain of HSP90 chaperone/DNA topoisomerase II/histidine kinase"/>
    <property type="match status" value="1"/>
</dbReference>
<evidence type="ECO:0000313" key="11">
    <source>
        <dbReference type="EMBL" id="WMC10594.1"/>
    </source>
</evidence>
<dbReference type="GO" id="GO:0000155">
    <property type="term" value="F:phosphorelay sensor kinase activity"/>
    <property type="evidence" value="ECO:0007669"/>
    <property type="project" value="InterPro"/>
</dbReference>
<evidence type="ECO:0000256" key="4">
    <source>
        <dbReference type="ARBA" id="ARBA00022553"/>
    </source>
</evidence>
<dbReference type="InterPro" id="IPR003661">
    <property type="entry name" value="HisK_dim/P_dom"/>
</dbReference>
<keyword evidence="8" id="KW-0812">Transmembrane</keyword>
<dbReference type="EMBL" id="CP118224">
    <property type="protein sequence ID" value="WMC10594.1"/>
    <property type="molecule type" value="Genomic_DNA"/>
</dbReference>
<dbReference type="KEGG" id="ope:PU634_16205"/>
<dbReference type="SUPFAM" id="SSF47384">
    <property type="entry name" value="Homodimeric domain of signal transducing histidine kinase"/>
    <property type="match status" value="1"/>
</dbReference>
<keyword evidence="5" id="KW-0808">Transferase</keyword>
<feature type="domain" description="HAMP" evidence="10">
    <location>
        <begin position="309"/>
        <end position="362"/>
    </location>
</feature>
<dbReference type="SMART" id="SM00387">
    <property type="entry name" value="HATPase_c"/>
    <property type="match status" value="1"/>
</dbReference>
<keyword evidence="8" id="KW-1133">Transmembrane helix</keyword>
<dbReference type="EC" id="2.7.13.3" evidence="3"/>
<dbReference type="SMART" id="SM00388">
    <property type="entry name" value="HisKA"/>
    <property type="match status" value="1"/>
</dbReference>
<evidence type="ECO:0000256" key="8">
    <source>
        <dbReference type="SAM" id="Phobius"/>
    </source>
</evidence>
<keyword evidence="8" id="KW-0472">Membrane</keyword>
<evidence type="ECO:0000256" key="6">
    <source>
        <dbReference type="ARBA" id="ARBA00022777"/>
    </source>
</evidence>
<gene>
    <name evidence="11" type="ORF">PU634_16205</name>
</gene>
<feature type="domain" description="Histidine kinase" evidence="9">
    <location>
        <begin position="370"/>
        <end position="587"/>
    </location>
</feature>
<keyword evidence="12" id="KW-1185">Reference proteome</keyword>
<proteinExistence type="predicted"/>
<dbReference type="Pfam" id="PF00512">
    <property type="entry name" value="HisKA"/>
    <property type="match status" value="1"/>
</dbReference>
<organism evidence="11 12">
    <name type="scientific">Oceanimonas pelagia</name>
    <dbReference type="NCBI Taxonomy" id="3028314"/>
    <lineage>
        <taxon>Bacteria</taxon>
        <taxon>Pseudomonadati</taxon>
        <taxon>Pseudomonadota</taxon>
        <taxon>Gammaproteobacteria</taxon>
        <taxon>Aeromonadales</taxon>
        <taxon>Aeromonadaceae</taxon>
        <taxon>Oceanimonas</taxon>
    </lineage>
</organism>
<dbReference type="InterPro" id="IPR036890">
    <property type="entry name" value="HATPase_C_sf"/>
</dbReference>
<keyword evidence="11" id="KW-0547">Nucleotide-binding</keyword>
<evidence type="ECO:0000259" key="9">
    <source>
        <dbReference type="PROSITE" id="PS50109"/>
    </source>
</evidence>
<dbReference type="CDD" id="cd06225">
    <property type="entry name" value="HAMP"/>
    <property type="match status" value="1"/>
</dbReference>
<accession>A0AA50KNA4</accession>
<keyword evidence="6" id="KW-0418">Kinase</keyword>
<dbReference type="FunFam" id="1.10.287.130:FF:000001">
    <property type="entry name" value="Two-component sensor histidine kinase"/>
    <property type="match status" value="1"/>
</dbReference>
<dbReference type="Proteomes" id="UP001223802">
    <property type="component" value="Chromosome"/>
</dbReference>
<keyword evidence="11" id="KW-0067">ATP-binding</keyword>
<dbReference type="InterPro" id="IPR003660">
    <property type="entry name" value="HAMP_dom"/>
</dbReference>
<dbReference type="PROSITE" id="PS50885">
    <property type="entry name" value="HAMP"/>
    <property type="match status" value="1"/>
</dbReference>
<feature type="transmembrane region" description="Helical" evidence="8">
    <location>
        <begin position="285"/>
        <end position="311"/>
    </location>
</feature>
<evidence type="ECO:0000259" key="10">
    <source>
        <dbReference type="PROSITE" id="PS50885"/>
    </source>
</evidence>
<sequence length="599" mass="65047">MGLSLKGRIALIMLAGALLTVLGVLATAYHSLVDDFEQLYSQRQYNATVRAAEQVEQTLALRQHTLESLASQLSNGTSLYSVAELLARLERHPALRRQFPDGVMVFDANATAIAETTLVPGRLGTNYADRSHFQALMRTHASVISHPIIGRTTGAPLISFLSPILSDDGDLLGILGGVLNLATTSILPEQRLSEARREGVSFKILDTENLVYVYNGQELASELQPLPAPGVDPLVDAVLAGERLGVTERSGEKQWVYATTHLQQLGWLFVRALPHKQVVAPARAFFMRFAGISLVIGGGLALIAFWMAWSAMRPLEAMTRRIHTMASRVGNEQPLPETGVPELVRLARAFNRLTAERRALSQVKDDFVAVVSHELRTPLTSINGALRLVDSGVSGPLPEKTGELVRLALRNGERLQHLITDLLDFSKLSAGKLELAPVPCCLNRLIDEAISGNGPMAAEHEVSLHNACGRALPVLLDPLRVRQLLDNLISNAIKFSPAGGRVTVSVEPAGPDWLRFTVSDQGDGIPAAFAERLFDRFAQAEHGTMRAVKGTGLGLAICKELVELMGGRIGFYNRRGAHLWVELPVGTDTELDLREGSLS</sequence>
<dbReference type="Pfam" id="PF02518">
    <property type="entry name" value="HATPase_c"/>
    <property type="match status" value="1"/>
</dbReference>
<dbReference type="PRINTS" id="PR00344">
    <property type="entry name" value="BCTRLSENSOR"/>
</dbReference>
<dbReference type="GO" id="GO:0009927">
    <property type="term" value="F:histidine phosphotransfer kinase activity"/>
    <property type="evidence" value="ECO:0007669"/>
    <property type="project" value="TreeGrafter"/>
</dbReference>
<dbReference type="InterPro" id="IPR005467">
    <property type="entry name" value="His_kinase_dom"/>
</dbReference>
<dbReference type="InterPro" id="IPR004358">
    <property type="entry name" value="Sig_transdc_His_kin-like_C"/>
</dbReference>
<dbReference type="Gene3D" id="6.10.340.10">
    <property type="match status" value="1"/>
</dbReference>
<dbReference type="InterPro" id="IPR003594">
    <property type="entry name" value="HATPase_dom"/>
</dbReference>
<dbReference type="InterPro" id="IPR036097">
    <property type="entry name" value="HisK_dim/P_sf"/>
</dbReference>
<dbReference type="AlphaFoldDB" id="A0AA50KNA4"/>
<evidence type="ECO:0000256" key="2">
    <source>
        <dbReference type="ARBA" id="ARBA00004370"/>
    </source>
</evidence>
<dbReference type="Gene3D" id="3.30.565.10">
    <property type="entry name" value="Histidine kinase-like ATPase, C-terminal domain"/>
    <property type="match status" value="1"/>
</dbReference>
<dbReference type="CDD" id="cd00082">
    <property type="entry name" value="HisKA"/>
    <property type="match status" value="1"/>
</dbReference>
<dbReference type="PANTHER" id="PTHR43047">
    <property type="entry name" value="TWO-COMPONENT HISTIDINE PROTEIN KINASE"/>
    <property type="match status" value="1"/>
</dbReference>
<dbReference type="GO" id="GO:0005886">
    <property type="term" value="C:plasma membrane"/>
    <property type="evidence" value="ECO:0007669"/>
    <property type="project" value="TreeGrafter"/>
</dbReference>
<protein>
    <recommendedName>
        <fullName evidence="3">histidine kinase</fullName>
        <ecNumber evidence="3">2.7.13.3</ecNumber>
    </recommendedName>
</protein>
<keyword evidence="7" id="KW-0902">Two-component regulatory system</keyword>
<dbReference type="RefSeq" id="WP_306761872.1">
    <property type="nucleotide sequence ID" value="NZ_CP118224.1"/>
</dbReference>
<evidence type="ECO:0000256" key="3">
    <source>
        <dbReference type="ARBA" id="ARBA00012438"/>
    </source>
</evidence>
<dbReference type="Gene3D" id="1.10.287.130">
    <property type="match status" value="1"/>
</dbReference>
<evidence type="ECO:0000256" key="7">
    <source>
        <dbReference type="ARBA" id="ARBA00023012"/>
    </source>
</evidence>
<dbReference type="Pfam" id="PF00672">
    <property type="entry name" value="HAMP"/>
    <property type="match status" value="1"/>
</dbReference>
<evidence type="ECO:0000256" key="1">
    <source>
        <dbReference type="ARBA" id="ARBA00000085"/>
    </source>
</evidence>
<dbReference type="GO" id="GO:0005524">
    <property type="term" value="F:ATP binding"/>
    <property type="evidence" value="ECO:0007669"/>
    <property type="project" value="UniProtKB-KW"/>
</dbReference>
<evidence type="ECO:0000256" key="5">
    <source>
        <dbReference type="ARBA" id="ARBA00022679"/>
    </source>
</evidence>